<name>A0A9D4U0N6_CHLVU</name>
<evidence type="ECO:0000313" key="4">
    <source>
        <dbReference type="Proteomes" id="UP001055712"/>
    </source>
</evidence>
<dbReference type="Gene3D" id="2.60.120.10">
    <property type="entry name" value="Jelly Rolls"/>
    <property type="match status" value="1"/>
</dbReference>
<protein>
    <recommendedName>
        <fullName evidence="2">Cupin type-1 domain-containing protein</fullName>
    </recommendedName>
</protein>
<dbReference type="SUPFAM" id="SSF51182">
    <property type="entry name" value="RmlC-like cupins"/>
    <property type="match status" value="1"/>
</dbReference>
<dbReference type="OrthoDB" id="1921208at2759"/>
<feature type="domain" description="Cupin type-1" evidence="2">
    <location>
        <begin position="34"/>
        <end position="184"/>
    </location>
</feature>
<dbReference type="SMART" id="SM00835">
    <property type="entry name" value="Cupin_1"/>
    <property type="match status" value="1"/>
</dbReference>
<organism evidence="3 4">
    <name type="scientific">Chlorella vulgaris</name>
    <name type="common">Green alga</name>
    <dbReference type="NCBI Taxonomy" id="3077"/>
    <lineage>
        <taxon>Eukaryota</taxon>
        <taxon>Viridiplantae</taxon>
        <taxon>Chlorophyta</taxon>
        <taxon>core chlorophytes</taxon>
        <taxon>Trebouxiophyceae</taxon>
        <taxon>Chlorellales</taxon>
        <taxon>Chlorellaceae</taxon>
        <taxon>Chlorella clade</taxon>
        <taxon>Chlorella</taxon>
    </lineage>
</organism>
<dbReference type="Proteomes" id="UP001055712">
    <property type="component" value="Unassembled WGS sequence"/>
</dbReference>
<keyword evidence="1" id="KW-0732">Signal</keyword>
<proteinExistence type="predicted"/>
<keyword evidence="4" id="KW-1185">Reference proteome</keyword>
<dbReference type="InterPro" id="IPR014710">
    <property type="entry name" value="RmlC-like_jellyroll"/>
</dbReference>
<dbReference type="EMBL" id="SIDB01000001">
    <property type="protein sequence ID" value="KAI3439137.1"/>
    <property type="molecule type" value="Genomic_DNA"/>
</dbReference>
<dbReference type="InterPro" id="IPR006045">
    <property type="entry name" value="Cupin_1"/>
</dbReference>
<comment type="caution">
    <text evidence="3">The sequence shown here is derived from an EMBL/GenBank/DDBJ whole genome shotgun (WGS) entry which is preliminary data.</text>
</comment>
<accession>A0A9D4U0N6</accession>
<dbReference type="Pfam" id="PF00190">
    <property type="entry name" value="Cupin_1"/>
    <property type="match status" value="1"/>
</dbReference>
<evidence type="ECO:0000259" key="2">
    <source>
        <dbReference type="SMART" id="SM00835"/>
    </source>
</evidence>
<feature type="signal peptide" evidence="1">
    <location>
        <begin position="1"/>
        <end position="22"/>
    </location>
</feature>
<reference evidence="3" key="2">
    <citation type="submission" date="2020-11" db="EMBL/GenBank/DDBJ databases">
        <authorList>
            <person name="Cecchin M."/>
            <person name="Marcolungo L."/>
            <person name="Rossato M."/>
            <person name="Girolomoni L."/>
            <person name="Cosentino E."/>
            <person name="Cuine S."/>
            <person name="Li-Beisson Y."/>
            <person name="Delledonne M."/>
            <person name="Ballottari M."/>
        </authorList>
    </citation>
    <scope>NUCLEOTIDE SEQUENCE</scope>
    <source>
        <strain evidence="3">211/11P</strain>
        <tissue evidence="3">Whole cell</tissue>
    </source>
</reference>
<gene>
    <name evidence="3" type="ORF">D9Q98_001545</name>
</gene>
<dbReference type="AlphaFoldDB" id="A0A9D4U0N6"/>
<evidence type="ECO:0000256" key="1">
    <source>
        <dbReference type="SAM" id="SignalP"/>
    </source>
</evidence>
<dbReference type="InterPro" id="IPR011051">
    <property type="entry name" value="RmlC_Cupin_sf"/>
</dbReference>
<reference evidence="3" key="1">
    <citation type="journal article" date="2019" name="Plant J.">
        <title>Chlorella vulgaris genome assembly and annotation reveals the molecular basis for metabolic acclimation to high light conditions.</title>
        <authorList>
            <person name="Cecchin M."/>
            <person name="Marcolungo L."/>
            <person name="Rossato M."/>
            <person name="Girolomoni L."/>
            <person name="Cosentino E."/>
            <person name="Cuine S."/>
            <person name="Li-Beisson Y."/>
            <person name="Delledonne M."/>
            <person name="Ballottari M."/>
        </authorList>
    </citation>
    <scope>NUCLEOTIDE SEQUENCE</scope>
    <source>
        <strain evidence="3">211/11P</strain>
    </source>
</reference>
<sequence>MARSTFAAVALALVCCIVTAQAQLVYTGPESFINSFDTAGNQLTAEGAMISIISAGQVYGSNVAGMSASLINLDPCTIIEPHTHPHSEFAFTVYGSVTHSTPYNNLTLFNLTANEGTAEARGFAIFPSNQLHVTYNPTCEPAQILSVFCSPYPSLNFFPYAQSFLPKEVTKSYFDGCVSNKHLAKPIITAKLEGCKCKDGKRTDRKRR</sequence>
<feature type="chain" id="PRO_5038745736" description="Cupin type-1 domain-containing protein" evidence="1">
    <location>
        <begin position="23"/>
        <end position="208"/>
    </location>
</feature>
<evidence type="ECO:0000313" key="3">
    <source>
        <dbReference type="EMBL" id="KAI3439137.1"/>
    </source>
</evidence>